<comment type="caution">
    <text evidence="3">The sequence shown here is derived from an EMBL/GenBank/DDBJ whole genome shotgun (WGS) entry which is preliminary data.</text>
</comment>
<keyword evidence="4" id="KW-1185">Reference proteome</keyword>
<evidence type="ECO:0000313" key="3">
    <source>
        <dbReference type="EMBL" id="ORZ35155.1"/>
    </source>
</evidence>
<dbReference type="InterPro" id="IPR026907">
    <property type="entry name" value="GCIP-like"/>
</dbReference>
<evidence type="ECO:0000313" key="4">
    <source>
        <dbReference type="Proteomes" id="UP000193411"/>
    </source>
</evidence>
<gene>
    <name evidence="3" type="ORF">BCR44DRAFT_1500025</name>
</gene>
<dbReference type="PANTHER" id="PTHR15492">
    <property type="entry name" value="CYCLIN D1-BINDING PROTEIN 1"/>
    <property type="match status" value="1"/>
</dbReference>
<dbReference type="Pfam" id="PF13324">
    <property type="entry name" value="GCIP_N"/>
    <property type="match status" value="1"/>
</dbReference>
<feature type="region of interest" description="Disordered" evidence="1">
    <location>
        <begin position="1"/>
        <end position="37"/>
    </location>
</feature>
<dbReference type="GO" id="GO:0005634">
    <property type="term" value="C:nucleus"/>
    <property type="evidence" value="ECO:0007669"/>
    <property type="project" value="TreeGrafter"/>
</dbReference>
<feature type="domain" description="Cyclin-D1-binding protein 1-like N-terminal" evidence="2">
    <location>
        <begin position="84"/>
        <end position="230"/>
    </location>
</feature>
<dbReference type="OrthoDB" id="5576355at2759"/>
<name>A0A1Y2HKQ4_9FUNG</name>
<dbReference type="InterPro" id="IPR049317">
    <property type="entry name" value="GCIP-like_N"/>
</dbReference>
<dbReference type="STRING" id="765915.A0A1Y2HKQ4"/>
<dbReference type="PANTHER" id="PTHR15492:SF1">
    <property type="entry name" value="CYCLIN-D1-BINDING PROTEIN 1"/>
    <property type="match status" value="1"/>
</dbReference>
<accession>A0A1Y2HKQ4</accession>
<feature type="region of interest" description="Disordered" evidence="1">
    <location>
        <begin position="230"/>
        <end position="269"/>
    </location>
</feature>
<feature type="compositionally biased region" description="Low complexity" evidence="1">
    <location>
        <begin position="17"/>
        <end position="36"/>
    </location>
</feature>
<evidence type="ECO:0000256" key="1">
    <source>
        <dbReference type="SAM" id="MobiDB-lite"/>
    </source>
</evidence>
<dbReference type="Gene3D" id="1.20.1410.10">
    <property type="entry name" value="I/LWEQ domain"/>
    <property type="match status" value="1"/>
</dbReference>
<reference evidence="3 4" key="1">
    <citation type="submission" date="2016-07" db="EMBL/GenBank/DDBJ databases">
        <title>Pervasive Adenine N6-methylation of Active Genes in Fungi.</title>
        <authorList>
            <consortium name="DOE Joint Genome Institute"/>
            <person name="Mondo S.J."/>
            <person name="Dannebaum R.O."/>
            <person name="Kuo R.C."/>
            <person name="Labutti K."/>
            <person name="Haridas S."/>
            <person name="Kuo A."/>
            <person name="Salamov A."/>
            <person name="Ahrendt S.R."/>
            <person name="Lipzen A."/>
            <person name="Sullivan W."/>
            <person name="Andreopoulos W.B."/>
            <person name="Clum A."/>
            <person name="Lindquist E."/>
            <person name="Daum C."/>
            <person name="Ramamoorthy G.K."/>
            <person name="Gryganskyi A."/>
            <person name="Culley D."/>
            <person name="Magnuson J.K."/>
            <person name="James T.Y."/>
            <person name="O'Malley M.A."/>
            <person name="Stajich J.E."/>
            <person name="Spatafora J.W."/>
            <person name="Visel A."/>
            <person name="Grigoriev I.V."/>
        </authorList>
    </citation>
    <scope>NUCLEOTIDE SEQUENCE [LARGE SCALE GENOMIC DNA]</scope>
    <source>
        <strain evidence="3 4">PL171</strain>
    </source>
</reference>
<evidence type="ECO:0000259" key="2">
    <source>
        <dbReference type="Pfam" id="PF13324"/>
    </source>
</evidence>
<proteinExistence type="predicted"/>
<organism evidence="3 4">
    <name type="scientific">Catenaria anguillulae PL171</name>
    <dbReference type="NCBI Taxonomy" id="765915"/>
    <lineage>
        <taxon>Eukaryota</taxon>
        <taxon>Fungi</taxon>
        <taxon>Fungi incertae sedis</taxon>
        <taxon>Blastocladiomycota</taxon>
        <taxon>Blastocladiomycetes</taxon>
        <taxon>Blastocladiales</taxon>
        <taxon>Catenariaceae</taxon>
        <taxon>Catenaria</taxon>
    </lineage>
</organism>
<dbReference type="AlphaFoldDB" id="A0A1Y2HKQ4"/>
<protein>
    <recommendedName>
        <fullName evidence="2">Cyclin-D1-binding protein 1-like N-terminal domain-containing protein</fullName>
    </recommendedName>
</protein>
<dbReference type="EMBL" id="MCFL01000024">
    <property type="protein sequence ID" value="ORZ35155.1"/>
    <property type="molecule type" value="Genomic_DNA"/>
</dbReference>
<dbReference type="Proteomes" id="UP000193411">
    <property type="component" value="Unassembled WGS sequence"/>
</dbReference>
<feature type="compositionally biased region" description="Acidic residues" evidence="1">
    <location>
        <begin position="242"/>
        <end position="262"/>
    </location>
</feature>
<sequence length="421" mass="43712">MVSKQQALAKKAKAKARVASNSSSASASPSAATTSRPPAPCVPVLIQLLNALSTNVSLLDSELLTPTLAVSAADFDADTYATQLHAVGAHIHHAITKFTLLHREEEVGSQGPPAETSKAEVKSLVTLSTQLVAHVASRPKSLDAPALVEGFVTNLSGGADAAAAALAAGTATSATDRALAKYLLDTGVAWKSADLIKELPLTNRAAVCKAWKAEADLAKDVLAEVKESVEEFEAGGGGENDFFSDEDDEGDDGDADGDEQEQQDAAGLSDEAKAAELARLAIVVKLVTLSSSFSAKVTSFLSTSTPDPSDMSPLDALPDTASALAESLDELGAAVAECPLPRSGEPGYAGLRMHMDRLLALWSRILCAGGNGKSEEQQELSWLVGESNAASKWVSEARMALVKAREVVDKEFGAVDSDGEE</sequence>